<evidence type="ECO:0000256" key="4">
    <source>
        <dbReference type="ARBA" id="ARBA00040781"/>
    </source>
</evidence>
<keyword evidence="7" id="KW-0560">Oxidoreductase</keyword>
<dbReference type="InterPro" id="IPR036291">
    <property type="entry name" value="NAD(P)-bd_dom_sf"/>
</dbReference>
<keyword evidence="3" id="KW-0964">Secreted</keyword>
<comment type="subcellular location">
    <subcellularLocation>
        <location evidence="1">Secreted</location>
        <location evidence="1">Cell wall</location>
    </subcellularLocation>
</comment>
<evidence type="ECO:0000256" key="1">
    <source>
        <dbReference type="ARBA" id="ARBA00004191"/>
    </source>
</evidence>
<keyword evidence="3" id="KW-0134">Cell wall</keyword>
<evidence type="ECO:0000259" key="6">
    <source>
        <dbReference type="SMART" id="SM00822"/>
    </source>
</evidence>
<dbReference type="Proteomes" id="UP001220064">
    <property type="component" value="Chromosome"/>
</dbReference>
<dbReference type="InterPro" id="IPR002347">
    <property type="entry name" value="SDR_fam"/>
</dbReference>
<dbReference type="NCBIfam" id="NF004202">
    <property type="entry name" value="PRK05653.2-2"/>
    <property type="match status" value="1"/>
</dbReference>
<sequence>MFSLDNQVAVVTGGAAGIGRGIATQLNNAGATVIIADIDDAAANRTAAELGVHARTVDVTDRASVRDLFAGVVDDFGSLEIVCSNAGVFPNCPLEEMTDAQWEKMFAINTHGTFKVVQEALPHLKKNKYGRIVITTSITGSHTGFPGWAHYGASKAAQQGFMRSAALEFARDGITINGVLPGNILTEGLADQGETYLDQMRRSIPMHALGTPEDIGSAAAFFASREAGYITGQTIIVDGGQLLPETPEAILPPYAD</sequence>
<reference evidence="7 8" key="1">
    <citation type="submission" date="2020-10" db="EMBL/GenBank/DDBJ databases">
        <title>Complete genome sequence of Corynebacterium massiliense DSM 45435, type strain of Corynebacterium massiliense.</title>
        <authorList>
            <person name="Busche T."/>
            <person name="Kalinowski J."/>
            <person name="Ruckert C."/>
        </authorList>
    </citation>
    <scope>NUCLEOTIDE SEQUENCE [LARGE SCALE GENOMIC DNA]</scope>
    <source>
        <strain evidence="7 8">DSM 45435</strain>
    </source>
</reference>
<dbReference type="PRINTS" id="PR00081">
    <property type="entry name" value="GDHRDH"/>
</dbReference>
<comment type="catalytic activity">
    <reaction evidence="5">
        <text>a (3R)-hydroxyacyl-[ACP] + NADP(+) = a 3-oxoacyl-[ACP] + NADPH + H(+)</text>
        <dbReference type="Rhea" id="RHEA:17397"/>
        <dbReference type="Rhea" id="RHEA-COMP:9916"/>
        <dbReference type="Rhea" id="RHEA-COMP:9945"/>
        <dbReference type="ChEBI" id="CHEBI:15378"/>
        <dbReference type="ChEBI" id="CHEBI:57783"/>
        <dbReference type="ChEBI" id="CHEBI:58349"/>
        <dbReference type="ChEBI" id="CHEBI:78776"/>
        <dbReference type="ChEBI" id="CHEBI:78827"/>
        <dbReference type="EC" id="1.1.1.100"/>
    </reaction>
    <physiologicalReaction direction="right-to-left" evidence="5">
        <dbReference type="Rhea" id="RHEA:17399"/>
    </physiologicalReaction>
</comment>
<feature type="domain" description="Ketoreductase" evidence="6">
    <location>
        <begin position="7"/>
        <end position="183"/>
    </location>
</feature>
<comment type="similarity">
    <text evidence="2">Belongs to the short-chain dehydrogenases/reductases (SDR) family.</text>
</comment>
<evidence type="ECO:0000313" key="7">
    <source>
        <dbReference type="EMBL" id="WCZ33022.1"/>
    </source>
</evidence>
<dbReference type="CDD" id="cd05233">
    <property type="entry name" value="SDR_c"/>
    <property type="match status" value="1"/>
</dbReference>
<dbReference type="EMBL" id="CP063189">
    <property type="protein sequence ID" value="WCZ33022.1"/>
    <property type="molecule type" value="Genomic_DNA"/>
</dbReference>
<keyword evidence="8" id="KW-1185">Reference proteome</keyword>
<dbReference type="PRINTS" id="PR00080">
    <property type="entry name" value="SDRFAMILY"/>
</dbReference>
<evidence type="ECO:0000313" key="8">
    <source>
        <dbReference type="Proteomes" id="UP001220064"/>
    </source>
</evidence>
<accession>A0ABY7U8J1</accession>
<dbReference type="PANTHER" id="PTHR42879:SF2">
    <property type="entry name" value="3-OXOACYL-[ACYL-CARRIER-PROTEIN] REDUCTASE FABG"/>
    <property type="match status" value="1"/>
</dbReference>
<organism evidence="7 8">
    <name type="scientific">Corynebacterium massiliense DSM 45435</name>
    <dbReference type="NCBI Taxonomy" id="1121364"/>
    <lineage>
        <taxon>Bacteria</taxon>
        <taxon>Bacillati</taxon>
        <taxon>Actinomycetota</taxon>
        <taxon>Actinomycetes</taxon>
        <taxon>Mycobacteriales</taxon>
        <taxon>Corynebacteriaceae</taxon>
        <taxon>Corynebacterium</taxon>
    </lineage>
</organism>
<proteinExistence type="inferred from homology"/>
<gene>
    <name evidence="7" type="primary">ped</name>
    <name evidence="7" type="ORF">CMASS_07960</name>
</gene>
<evidence type="ECO:0000256" key="2">
    <source>
        <dbReference type="ARBA" id="ARBA00006484"/>
    </source>
</evidence>
<dbReference type="SMART" id="SM00822">
    <property type="entry name" value="PKS_KR"/>
    <property type="match status" value="1"/>
</dbReference>
<dbReference type="GO" id="GO:0018449">
    <property type="term" value="F:1-phenylethanol dehydrogenase activity"/>
    <property type="evidence" value="ECO:0007669"/>
    <property type="project" value="UniProtKB-EC"/>
</dbReference>
<dbReference type="InterPro" id="IPR050259">
    <property type="entry name" value="SDR"/>
</dbReference>
<protein>
    <recommendedName>
        <fullName evidence="4">3-oxoacyl-[acyl-carrier-protein] reductase MabA</fullName>
    </recommendedName>
</protein>
<name>A0ABY7U8J1_9CORY</name>
<dbReference type="RefSeq" id="WP_022863211.1">
    <property type="nucleotide sequence ID" value="NZ_ATVG01000008.1"/>
</dbReference>
<dbReference type="Pfam" id="PF13561">
    <property type="entry name" value="adh_short_C2"/>
    <property type="match status" value="1"/>
</dbReference>
<dbReference type="InterPro" id="IPR057326">
    <property type="entry name" value="KR_dom"/>
</dbReference>
<dbReference type="NCBIfam" id="NF009468">
    <property type="entry name" value="PRK12826.1-4"/>
    <property type="match status" value="1"/>
</dbReference>
<dbReference type="SUPFAM" id="SSF51735">
    <property type="entry name" value="NAD(P)-binding Rossmann-fold domains"/>
    <property type="match status" value="1"/>
</dbReference>
<evidence type="ECO:0000256" key="5">
    <source>
        <dbReference type="ARBA" id="ARBA00047400"/>
    </source>
</evidence>
<dbReference type="Gene3D" id="3.40.50.720">
    <property type="entry name" value="NAD(P)-binding Rossmann-like Domain"/>
    <property type="match status" value="1"/>
</dbReference>
<dbReference type="PANTHER" id="PTHR42879">
    <property type="entry name" value="3-OXOACYL-(ACYL-CARRIER-PROTEIN) REDUCTASE"/>
    <property type="match status" value="1"/>
</dbReference>
<evidence type="ECO:0000256" key="3">
    <source>
        <dbReference type="ARBA" id="ARBA00022512"/>
    </source>
</evidence>